<reference evidence="1 2" key="1">
    <citation type="journal article" date="2021" name="Genome Biol. Evol.">
        <title>Complete Genome Sequencing of a Novel Gloeobacter Species from a Waterfall Cave in Mexico.</title>
        <authorList>
            <person name="Saw J.H."/>
            <person name="Cardona T."/>
            <person name="Montejano G."/>
        </authorList>
    </citation>
    <scope>NUCLEOTIDE SEQUENCE [LARGE SCALE GENOMIC DNA]</scope>
    <source>
        <strain evidence="1">MG652769</strain>
    </source>
</reference>
<evidence type="ECO:0000313" key="2">
    <source>
        <dbReference type="Proteomes" id="UP001054846"/>
    </source>
</evidence>
<organism evidence="1 2">
    <name type="scientific">Gloeobacter morelensis MG652769</name>
    <dbReference type="NCBI Taxonomy" id="2781736"/>
    <lineage>
        <taxon>Bacteria</taxon>
        <taxon>Bacillati</taxon>
        <taxon>Cyanobacteriota</taxon>
        <taxon>Cyanophyceae</taxon>
        <taxon>Gloeobacterales</taxon>
        <taxon>Gloeobacteraceae</taxon>
        <taxon>Gloeobacter</taxon>
        <taxon>Gloeobacter morelensis</taxon>
    </lineage>
</organism>
<keyword evidence="2" id="KW-1185">Reference proteome</keyword>
<dbReference type="Proteomes" id="UP001054846">
    <property type="component" value="Chromosome"/>
</dbReference>
<accession>A0ABY3PR10</accession>
<gene>
    <name evidence="1" type="ORF">ISF26_07530</name>
</gene>
<name>A0ABY3PR10_9CYAN</name>
<sequence length="84" mass="9573">MPIHADLTRHFEETFLPSLPEPHRNAARILHAQIRKLDALRERSAGWFTAGQETARAECAKELVDVATEIREAYKIVLKLAQPQ</sequence>
<proteinExistence type="predicted"/>
<evidence type="ECO:0000313" key="1">
    <source>
        <dbReference type="EMBL" id="UFP96051.1"/>
    </source>
</evidence>
<dbReference type="EMBL" id="CP063845">
    <property type="protein sequence ID" value="UFP96051.1"/>
    <property type="molecule type" value="Genomic_DNA"/>
</dbReference>
<dbReference type="RefSeq" id="WP_230843295.1">
    <property type="nucleotide sequence ID" value="NZ_CP063845.1"/>
</dbReference>
<protein>
    <submittedName>
        <fullName evidence="1">Uncharacterized protein</fullName>
    </submittedName>
</protein>